<keyword evidence="5 8" id="KW-1133">Transmembrane helix</keyword>
<proteinExistence type="inferred from homology"/>
<keyword evidence="3 7" id="KW-0813">Transport</keyword>
<evidence type="ECO:0000259" key="9">
    <source>
        <dbReference type="PROSITE" id="PS50850"/>
    </source>
</evidence>
<evidence type="ECO:0000313" key="10">
    <source>
        <dbReference type="EMBL" id="KAF6232128.1"/>
    </source>
</evidence>
<keyword evidence="6 8" id="KW-0472">Membrane</keyword>
<dbReference type="PRINTS" id="PR00171">
    <property type="entry name" value="SUGRTRNSPORT"/>
</dbReference>
<organism evidence="10 11">
    <name type="scientific">Letharia columbiana</name>
    <dbReference type="NCBI Taxonomy" id="112416"/>
    <lineage>
        <taxon>Eukaryota</taxon>
        <taxon>Fungi</taxon>
        <taxon>Dikarya</taxon>
        <taxon>Ascomycota</taxon>
        <taxon>Pezizomycotina</taxon>
        <taxon>Lecanoromycetes</taxon>
        <taxon>OSLEUM clade</taxon>
        <taxon>Lecanoromycetidae</taxon>
        <taxon>Lecanorales</taxon>
        <taxon>Lecanorineae</taxon>
        <taxon>Parmeliaceae</taxon>
        <taxon>Letharia</taxon>
    </lineage>
</organism>
<dbReference type="EMBL" id="JACCJC010000051">
    <property type="protein sequence ID" value="KAF6232128.1"/>
    <property type="molecule type" value="Genomic_DNA"/>
</dbReference>
<reference evidence="10 11" key="1">
    <citation type="journal article" date="2020" name="Genomics">
        <title>Complete, high-quality genomes from long-read metagenomic sequencing of two wolf lichen thalli reveals enigmatic genome architecture.</title>
        <authorList>
            <person name="McKenzie S.K."/>
            <person name="Walston R.F."/>
            <person name="Allen J.L."/>
        </authorList>
    </citation>
    <scope>NUCLEOTIDE SEQUENCE [LARGE SCALE GENOMIC DNA]</scope>
    <source>
        <strain evidence="10">WasteWater2</strain>
    </source>
</reference>
<comment type="similarity">
    <text evidence="2 7">Belongs to the major facilitator superfamily. Sugar transporter (TC 2.A.1.1) family.</text>
</comment>
<accession>A0A8H6L1K8</accession>
<dbReference type="PANTHER" id="PTHR48022">
    <property type="entry name" value="PLASTIDIC GLUCOSE TRANSPORTER 4"/>
    <property type="match status" value="1"/>
</dbReference>
<dbReference type="InterPro" id="IPR003663">
    <property type="entry name" value="Sugar/inositol_transpt"/>
</dbReference>
<feature type="transmembrane region" description="Helical" evidence="8">
    <location>
        <begin position="339"/>
        <end position="359"/>
    </location>
</feature>
<dbReference type="RefSeq" id="XP_037161558.1">
    <property type="nucleotide sequence ID" value="XM_037311611.1"/>
</dbReference>
<dbReference type="PROSITE" id="PS50850">
    <property type="entry name" value="MFS"/>
    <property type="match status" value="1"/>
</dbReference>
<evidence type="ECO:0000313" key="11">
    <source>
        <dbReference type="Proteomes" id="UP000578531"/>
    </source>
</evidence>
<evidence type="ECO:0000256" key="1">
    <source>
        <dbReference type="ARBA" id="ARBA00004141"/>
    </source>
</evidence>
<sequence>MAKRNRHTSYITIFAAIGSITYGYAASIIGQVIGQPQFYNYFALAQKGPGLSRTNTILGAMNGLFFAGGALGSLSIAYTASAFGRLRTIQIACMVCILGAALMAGAANVAMYLASRFIMGWGVGQMVCGVPLYQAELSPPKHRGFHVGLHGIALGLGYALTGFVGFGCYYDSTSSFQWRFPFAVQLIPTLILLSGSWKLPESPRWLLMKGRNDEAFQVIQRLHAQPDDPDDTFARKEFYQMTQQFALDEQKKQNLGVVHWWDYFKKASYRRRILIGCGATLSSACSGNLVVNNYQVTLYTGLGITGGIPILLFAIWNIVGMLGNIVAATALMDRFGRKICLLIGIAGTATCLAFEAALTKYFVGQETPNKVGLGFGTFFIFFYVVFYATFIDAQQYVVVSEAFPMEFRSIGVALSLFAQTAAAALFVGVAPVSFTHIGWKFYLVFICLDVCTFTLVWVFFPETKGLSLEEINELFGDPVAVHITHDQEDDLDKKIQDMSLVGVDYTHEEKA</sequence>
<dbReference type="NCBIfam" id="TIGR00879">
    <property type="entry name" value="SP"/>
    <property type="match status" value="1"/>
</dbReference>
<evidence type="ECO:0000256" key="6">
    <source>
        <dbReference type="ARBA" id="ARBA00023136"/>
    </source>
</evidence>
<dbReference type="InterPro" id="IPR020846">
    <property type="entry name" value="MFS_dom"/>
</dbReference>
<dbReference type="GO" id="GO:0005351">
    <property type="term" value="F:carbohydrate:proton symporter activity"/>
    <property type="evidence" value="ECO:0007669"/>
    <property type="project" value="TreeGrafter"/>
</dbReference>
<keyword evidence="11" id="KW-1185">Reference proteome</keyword>
<feature type="transmembrane region" description="Helical" evidence="8">
    <location>
        <begin position="147"/>
        <end position="166"/>
    </location>
</feature>
<protein>
    <recommendedName>
        <fullName evidence="9">Major facilitator superfamily (MFS) profile domain-containing protein</fullName>
    </recommendedName>
</protein>
<feature type="transmembrane region" description="Helical" evidence="8">
    <location>
        <begin position="371"/>
        <end position="390"/>
    </location>
</feature>
<dbReference type="InterPro" id="IPR036259">
    <property type="entry name" value="MFS_trans_sf"/>
</dbReference>
<evidence type="ECO:0000256" key="3">
    <source>
        <dbReference type="ARBA" id="ARBA00022448"/>
    </source>
</evidence>
<dbReference type="InterPro" id="IPR005828">
    <property type="entry name" value="MFS_sugar_transport-like"/>
</dbReference>
<evidence type="ECO:0000256" key="2">
    <source>
        <dbReference type="ARBA" id="ARBA00010992"/>
    </source>
</evidence>
<name>A0A8H6L1K8_9LECA</name>
<dbReference type="GeneID" id="59291372"/>
<evidence type="ECO:0000256" key="5">
    <source>
        <dbReference type="ARBA" id="ARBA00022989"/>
    </source>
</evidence>
<feature type="transmembrane region" description="Helical" evidence="8">
    <location>
        <begin position="410"/>
        <end position="429"/>
    </location>
</feature>
<dbReference type="GO" id="GO:0016020">
    <property type="term" value="C:membrane"/>
    <property type="evidence" value="ECO:0007669"/>
    <property type="project" value="UniProtKB-SubCell"/>
</dbReference>
<feature type="transmembrane region" description="Helical" evidence="8">
    <location>
        <begin position="303"/>
        <end position="327"/>
    </location>
</feature>
<comment type="caution">
    <text evidence="10">The sequence shown here is derived from an EMBL/GenBank/DDBJ whole genome shotgun (WGS) entry which is preliminary data.</text>
</comment>
<dbReference type="PANTHER" id="PTHR48022:SF38">
    <property type="entry name" value="MAJOR FACILITATOR SUPERFAMILY (MFS) PROFILE DOMAIN-CONTAINING PROTEIN-RELATED"/>
    <property type="match status" value="1"/>
</dbReference>
<feature type="domain" description="Major facilitator superfamily (MFS) profile" evidence="9">
    <location>
        <begin position="11"/>
        <end position="464"/>
    </location>
</feature>
<evidence type="ECO:0000256" key="7">
    <source>
        <dbReference type="RuleBase" id="RU003346"/>
    </source>
</evidence>
<evidence type="ECO:0000256" key="8">
    <source>
        <dbReference type="SAM" id="Phobius"/>
    </source>
</evidence>
<dbReference type="InterPro" id="IPR050360">
    <property type="entry name" value="MFS_Sugar_Transporters"/>
</dbReference>
<feature type="transmembrane region" description="Helical" evidence="8">
    <location>
        <begin position="441"/>
        <end position="460"/>
    </location>
</feature>
<gene>
    <name evidence="10" type="ORF">HO173_009722</name>
</gene>
<dbReference type="Proteomes" id="UP000578531">
    <property type="component" value="Unassembled WGS sequence"/>
</dbReference>
<feature type="transmembrane region" description="Helical" evidence="8">
    <location>
        <begin position="273"/>
        <end position="291"/>
    </location>
</feature>
<keyword evidence="4 8" id="KW-0812">Transmembrane</keyword>
<comment type="subcellular location">
    <subcellularLocation>
        <location evidence="1">Membrane</location>
        <topology evidence="1">Multi-pass membrane protein</topology>
    </subcellularLocation>
</comment>
<evidence type="ECO:0000256" key="4">
    <source>
        <dbReference type="ARBA" id="ARBA00022692"/>
    </source>
</evidence>
<dbReference type="Pfam" id="PF00083">
    <property type="entry name" value="Sugar_tr"/>
    <property type="match status" value="1"/>
</dbReference>
<feature type="transmembrane region" description="Helical" evidence="8">
    <location>
        <begin position="91"/>
        <end position="112"/>
    </location>
</feature>
<feature type="transmembrane region" description="Helical" evidence="8">
    <location>
        <begin position="57"/>
        <end position="79"/>
    </location>
</feature>
<feature type="transmembrane region" description="Helical" evidence="8">
    <location>
        <begin position="12"/>
        <end position="33"/>
    </location>
</feature>
<dbReference type="SUPFAM" id="SSF103473">
    <property type="entry name" value="MFS general substrate transporter"/>
    <property type="match status" value="1"/>
</dbReference>
<dbReference type="FunFam" id="1.20.1250.20:FF:000134">
    <property type="entry name" value="MFS sugar transporter protein"/>
    <property type="match status" value="1"/>
</dbReference>
<dbReference type="AlphaFoldDB" id="A0A8H6L1K8"/>
<dbReference type="OrthoDB" id="6612291at2759"/>
<dbReference type="Gene3D" id="1.20.1250.20">
    <property type="entry name" value="MFS general substrate transporter like domains"/>
    <property type="match status" value="1"/>
</dbReference>